<dbReference type="PANTHER" id="PTHR43698">
    <property type="entry name" value="RIBD C-TERMINAL DOMAIN CONTAINING PROTEIN"/>
    <property type="match status" value="1"/>
</dbReference>
<comment type="caution">
    <text evidence="2">The sequence shown here is derived from an EMBL/GenBank/DDBJ whole genome shotgun (WGS) entry which is preliminary data.</text>
</comment>
<dbReference type="Gene3D" id="2.60.120.10">
    <property type="entry name" value="Jelly Rolls"/>
    <property type="match status" value="1"/>
</dbReference>
<dbReference type="InterPro" id="IPR013096">
    <property type="entry name" value="Cupin_2"/>
</dbReference>
<gene>
    <name evidence="2" type="ORF">C4S77_07405</name>
</gene>
<dbReference type="Pfam" id="PF07883">
    <property type="entry name" value="Cupin_2"/>
    <property type="match status" value="1"/>
</dbReference>
<dbReference type="InterPro" id="IPR011051">
    <property type="entry name" value="RmlC_Cupin_sf"/>
</dbReference>
<dbReference type="Proteomes" id="UP000238042">
    <property type="component" value="Unassembled WGS sequence"/>
</dbReference>
<sequence>MVNHKLKYILLLFFLTILYTSCKSSKNKNEQDNLVFPQGKEVNNNNFTGKVWLQMLVQSDSTLYTQIGNVTFEPKARTKWHYHKGGQILLVTRGVGYYQEKGKPKEVIKKGDVIKCPSNIVHWHGASSEDTMIHIAISPNLNDGGVVWLKSVSDEEYYQ</sequence>
<accession>A0A2S8AB53</accession>
<evidence type="ECO:0000259" key="1">
    <source>
        <dbReference type="Pfam" id="PF07883"/>
    </source>
</evidence>
<proteinExistence type="predicted"/>
<dbReference type="PANTHER" id="PTHR43698:SF1">
    <property type="entry name" value="BLL4564 PROTEIN"/>
    <property type="match status" value="1"/>
</dbReference>
<dbReference type="SUPFAM" id="SSF51182">
    <property type="entry name" value="RmlC-like cupins"/>
    <property type="match status" value="1"/>
</dbReference>
<keyword evidence="3" id="KW-1185">Reference proteome</keyword>
<dbReference type="InterPro" id="IPR047263">
    <property type="entry name" value="HNL-like_cupin"/>
</dbReference>
<feature type="domain" description="Cupin type-2" evidence="1">
    <location>
        <begin position="70"/>
        <end position="133"/>
    </location>
</feature>
<protein>
    <submittedName>
        <fullName evidence="2">Cupin domain-containing protein</fullName>
    </submittedName>
</protein>
<evidence type="ECO:0000313" key="3">
    <source>
        <dbReference type="Proteomes" id="UP000238042"/>
    </source>
</evidence>
<dbReference type="EMBL" id="PSZM01000040">
    <property type="protein sequence ID" value="PQL91810.1"/>
    <property type="molecule type" value="Genomic_DNA"/>
</dbReference>
<dbReference type="OrthoDB" id="9802489at2"/>
<reference evidence="2 3" key="1">
    <citation type="submission" date="2018-02" db="EMBL/GenBank/DDBJ databases">
        <title>Genome sequences of Apibacter spp., gut symbionts of Asian honey bees.</title>
        <authorList>
            <person name="Kwong W.K."/>
            <person name="Steele M.I."/>
            <person name="Moran N.A."/>
        </authorList>
    </citation>
    <scope>NUCLEOTIDE SEQUENCE [LARGE SCALE GENOMIC DNA]</scope>
    <source>
        <strain evidence="3">wkB301</strain>
    </source>
</reference>
<name>A0A2S8AB53_9FLAO</name>
<organism evidence="2 3">
    <name type="scientific">Apibacter adventoris</name>
    <dbReference type="NCBI Taxonomy" id="1679466"/>
    <lineage>
        <taxon>Bacteria</taxon>
        <taxon>Pseudomonadati</taxon>
        <taxon>Bacteroidota</taxon>
        <taxon>Flavobacteriia</taxon>
        <taxon>Flavobacteriales</taxon>
        <taxon>Weeksellaceae</taxon>
        <taxon>Apibacter</taxon>
    </lineage>
</organism>
<dbReference type="CDD" id="cd02233">
    <property type="entry name" value="cupin_HNL-like"/>
    <property type="match status" value="1"/>
</dbReference>
<dbReference type="InterPro" id="IPR014710">
    <property type="entry name" value="RmlC-like_jellyroll"/>
</dbReference>
<evidence type="ECO:0000313" key="2">
    <source>
        <dbReference type="EMBL" id="PQL91810.1"/>
    </source>
</evidence>
<dbReference type="AlphaFoldDB" id="A0A2S8AB53"/>